<dbReference type="SMART" id="SM00849">
    <property type="entry name" value="Lactamase_B"/>
    <property type="match status" value="1"/>
</dbReference>
<accession>A0A3N0EAH5</accession>
<dbReference type="SUPFAM" id="SSF56281">
    <property type="entry name" value="Metallo-hydrolase/oxidoreductase"/>
    <property type="match status" value="1"/>
</dbReference>
<gene>
    <name evidence="2" type="ORF">EFW17_11340</name>
</gene>
<dbReference type="Pfam" id="PF00753">
    <property type="entry name" value="Lactamase_B"/>
    <property type="match status" value="1"/>
</dbReference>
<dbReference type="OrthoDB" id="2971563at2"/>
<reference evidence="2 3" key="1">
    <citation type="submission" date="2018-11" db="EMBL/GenBank/DDBJ databases">
        <title>The genome draft of YIM 96095.</title>
        <authorList>
            <person name="Tang S.-K."/>
            <person name="Chunyu W.-X."/>
            <person name="Feng Y.-Z."/>
        </authorList>
    </citation>
    <scope>NUCLEOTIDE SEQUENCE [LARGE SCALE GENOMIC DNA]</scope>
    <source>
        <strain evidence="2 3">YIM 96095</strain>
    </source>
</reference>
<dbReference type="GO" id="GO:0016787">
    <property type="term" value="F:hydrolase activity"/>
    <property type="evidence" value="ECO:0007669"/>
    <property type="project" value="UniProtKB-KW"/>
</dbReference>
<evidence type="ECO:0000313" key="3">
    <source>
        <dbReference type="Proteomes" id="UP000269198"/>
    </source>
</evidence>
<keyword evidence="3" id="KW-1185">Reference proteome</keyword>
<dbReference type="Gene3D" id="1.10.10.10">
    <property type="entry name" value="Winged helix-like DNA-binding domain superfamily/Winged helix DNA-binding domain"/>
    <property type="match status" value="1"/>
</dbReference>
<dbReference type="AlphaFoldDB" id="A0A3N0EAH5"/>
<name>A0A3N0EAH5_9ACTN</name>
<organism evidence="2 3">
    <name type="scientific">Halostreptopolyspora alba</name>
    <dbReference type="NCBI Taxonomy" id="2487137"/>
    <lineage>
        <taxon>Bacteria</taxon>
        <taxon>Bacillati</taxon>
        <taxon>Actinomycetota</taxon>
        <taxon>Actinomycetes</taxon>
        <taxon>Streptosporangiales</taxon>
        <taxon>Nocardiopsidaceae</taxon>
        <taxon>Halostreptopolyspora</taxon>
    </lineage>
</organism>
<dbReference type="PANTHER" id="PTHR23131">
    <property type="entry name" value="ENDORIBONUCLEASE LACTB2"/>
    <property type="match status" value="1"/>
</dbReference>
<evidence type="ECO:0000259" key="1">
    <source>
        <dbReference type="SMART" id="SM00849"/>
    </source>
</evidence>
<comment type="caution">
    <text evidence="2">The sequence shown here is derived from an EMBL/GenBank/DDBJ whole genome shotgun (WGS) entry which is preliminary data.</text>
</comment>
<dbReference type="CDD" id="cd07725">
    <property type="entry name" value="TTHA1429-like_MBL-fold"/>
    <property type="match status" value="1"/>
</dbReference>
<protein>
    <submittedName>
        <fullName evidence="2">MBL fold metallo-hydrolase</fullName>
    </submittedName>
</protein>
<evidence type="ECO:0000313" key="2">
    <source>
        <dbReference type="EMBL" id="RNL84867.1"/>
    </source>
</evidence>
<dbReference type="InterPro" id="IPR036866">
    <property type="entry name" value="RibonucZ/Hydroxyglut_hydro"/>
</dbReference>
<dbReference type="RefSeq" id="WP_123201306.1">
    <property type="nucleotide sequence ID" value="NZ_RJMB01000009.1"/>
</dbReference>
<sequence length="347" mass="38201">MRDMPSVEDLGNGVWSLPVPIPDNPLGYTLTYLIESAHGPVLVDTGWNSEESWNALTTGLDRAGVSVTDVRGAVLTHFHPDHSGLAARLREASGAWIALHHADAAMLRRVTAQRRTDRREFEVTQLRRAGAPTAEIEAHEVATPPFDTRVSADRELSHGELVDLPDRELRVLWTPGHSPGHICLHLKDSGHLFTGDHILPRITPHVGLFPLDDSDNDPLGRFLDSLGQIHELGATEALPAHERRFRDLAGRTSEIIAHHEERLEQLAAALEGEPATLWEIAPLLEWRRAWKDMRTAARRMAASETAAHLRLLERRGLAVCSTDPNTTDTATPGALRWRSTAGSAAAL</sequence>
<dbReference type="EMBL" id="RJMB01000009">
    <property type="protein sequence ID" value="RNL84867.1"/>
    <property type="molecule type" value="Genomic_DNA"/>
</dbReference>
<dbReference type="PANTHER" id="PTHR23131:SF4">
    <property type="entry name" value="METALLO-BETA-LACTAMASE SUPERFAMILY POTEIN"/>
    <property type="match status" value="1"/>
</dbReference>
<dbReference type="Gene3D" id="3.60.15.10">
    <property type="entry name" value="Ribonuclease Z/Hydroxyacylglutathione hydrolase-like"/>
    <property type="match status" value="1"/>
</dbReference>
<dbReference type="InterPro" id="IPR001279">
    <property type="entry name" value="Metallo-B-lactamas"/>
</dbReference>
<feature type="domain" description="Metallo-beta-lactamase" evidence="1">
    <location>
        <begin position="28"/>
        <end position="241"/>
    </location>
</feature>
<dbReference type="InterPro" id="IPR036388">
    <property type="entry name" value="WH-like_DNA-bd_sf"/>
</dbReference>
<proteinExistence type="predicted"/>
<dbReference type="Proteomes" id="UP000269198">
    <property type="component" value="Unassembled WGS sequence"/>
</dbReference>
<keyword evidence="2" id="KW-0378">Hydrolase</keyword>
<dbReference type="InterPro" id="IPR050662">
    <property type="entry name" value="Sec-metab_biosynth-thioest"/>
</dbReference>